<feature type="domain" description="DUF397" evidence="1">
    <location>
        <begin position="4"/>
        <end position="56"/>
    </location>
</feature>
<organism evidence="2 3">
    <name type="scientific">Actinocorallia herbida</name>
    <dbReference type="NCBI Taxonomy" id="58109"/>
    <lineage>
        <taxon>Bacteria</taxon>
        <taxon>Bacillati</taxon>
        <taxon>Actinomycetota</taxon>
        <taxon>Actinomycetes</taxon>
        <taxon>Streptosporangiales</taxon>
        <taxon>Thermomonosporaceae</taxon>
        <taxon>Actinocorallia</taxon>
    </lineage>
</organism>
<dbReference type="Pfam" id="PF04149">
    <property type="entry name" value="DUF397"/>
    <property type="match status" value="1"/>
</dbReference>
<accession>A0A3N1D857</accession>
<name>A0A3N1D857_9ACTN</name>
<evidence type="ECO:0000313" key="3">
    <source>
        <dbReference type="Proteomes" id="UP000272400"/>
    </source>
</evidence>
<comment type="caution">
    <text evidence="2">The sequence shown here is derived from an EMBL/GenBank/DDBJ whole genome shotgun (WGS) entry which is preliminary data.</text>
</comment>
<dbReference type="OrthoDB" id="3481525at2"/>
<dbReference type="Proteomes" id="UP000272400">
    <property type="component" value="Unassembled WGS sequence"/>
</dbReference>
<dbReference type="InterPro" id="IPR007278">
    <property type="entry name" value="DUF397"/>
</dbReference>
<dbReference type="AlphaFoldDB" id="A0A3N1D857"/>
<proteinExistence type="predicted"/>
<keyword evidence="3" id="KW-1185">Reference proteome</keyword>
<gene>
    <name evidence="2" type="ORF">EDD29_7429</name>
</gene>
<sequence length="58" mass="6370">MELAFFKSSYSEGAHTDCVEAAFGEQARHFRDSKDPEGGVLSFGPVAYRVFIAALKVE</sequence>
<dbReference type="EMBL" id="RJKE01000001">
    <property type="protein sequence ID" value="ROO89723.1"/>
    <property type="molecule type" value="Genomic_DNA"/>
</dbReference>
<evidence type="ECO:0000259" key="1">
    <source>
        <dbReference type="Pfam" id="PF04149"/>
    </source>
</evidence>
<evidence type="ECO:0000313" key="2">
    <source>
        <dbReference type="EMBL" id="ROO89723.1"/>
    </source>
</evidence>
<dbReference type="RefSeq" id="WP_123668772.1">
    <property type="nucleotide sequence ID" value="NZ_RJKE01000001.1"/>
</dbReference>
<reference evidence="2 3" key="1">
    <citation type="submission" date="2018-11" db="EMBL/GenBank/DDBJ databases">
        <title>Sequencing the genomes of 1000 actinobacteria strains.</title>
        <authorList>
            <person name="Klenk H.-P."/>
        </authorList>
    </citation>
    <scope>NUCLEOTIDE SEQUENCE [LARGE SCALE GENOMIC DNA]</scope>
    <source>
        <strain evidence="2 3">DSM 44254</strain>
    </source>
</reference>
<protein>
    <submittedName>
        <fullName evidence="2">Uncharacterized protein DUF397</fullName>
    </submittedName>
</protein>